<keyword evidence="3 6" id="KW-0349">Heme</keyword>
<protein>
    <submittedName>
        <fullName evidence="8">Putative cytochrome p450 protein</fullName>
    </submittedName>
</protein>
<name>M7SFI1_EUTLA</name>
<evidence type="ECO:0000313" key="9">
    <source>
        <dbReference type="Proteomes" id="UP000012174"/>
    </source>
</evidence>
<comment type="cofactor">
    <cofactor evidence="1 6">
        <name>heme</name>
        <dbReference type="ChEBI" id="CHEBI:30413"/>
    </cofactor>
</comment>
<sequence>MVSSIFLLFVAAIAFGLFSIVSGLRKNIAAAKRTGLPYYVIPISPFGIPARLLGGKWIALFKLLPKKYWEDIEVIGEAFMLVSPGKMILLTDNAEAIHQVTSKREAFPKPTHSYSILSQYGDNVLTTEGAVWQHDTMSLMLNIIGYVGFGLRLLWPGQTLPPGTDTKLAKYASLDAAEGHTMSFVDSLANTLDHILILLLLPKWLLNKLPFQYTKKAVESENNYLKYMYEFLHDKVEDIRSGNAEEGMDIMGQLVRTSYGDKPTSGSSKKESLALSDKEIVGNAFIMIVAGHETTANIIHFTLANLAISPAVQRKLQRDIDAILEGKEPEAWDYEVTNALQASMVGACINETLRLMPPVCGIPKEVSPSQDQVLTIDGEKHLLPRATQLDLVITAAQRNPRYWPTRPSRITPGAATDMDDFVPGRWFPTDAVAAATNNNKEEVAAVVVEGADTEDFGGFAGPDTSAQLYHPPRGAFIPFSDGARSCLGRRIAQVELLASLSVVFQKHSVELAVDEWASDEEVAAMGPAERAEVYGKAQEKAREAIASASTRLTLKLHGTKFIPVRLVKRGEERFVNCVGADA</sequence>
<dbReference type="AlphaFoldDB" id="M7SFI1"/>
<dbReference type="InterPro" id="IPR017972">
    <property type="entry name" value="Cyt_P450_CS"/>
</dbReference>
<keyword evidence="7" id="KW-0560">Oxidoreductase</keyword>
<comment type="similarity">
    <text evidence="2 7">Belongs to the cytochrome P450 family.</text>
</comment>
<dbReference type="PRINTS" id="PR00463">
    <property type="entry name" value="EP450I"/>
</dbReference>
<dbReference type="OrthoDB" id="1470350at2759"/>
<dbReference type="GO" id="GO:0005506">
    <property type="term" value="F:iron ion binding"/>
    <property type="evidence" value="ECO:0007669"/>
    <property type="project" value="InterPro"/>
</dbReference>
<dbReference type="KEGG" id="ela:UCREL1_10115"/>
<dbReference type="Gene3D" id="1.10.630.10">
    <property type="entry name" value="Cytochrome P450"/>
    <property type="match status" value="1"/>
</dbReference>
<feature type="binding site" description="axial binding residue" evidence="6">
    <location>
        <position position="486"/>
    </location>
    <ligand>
        <name>heme</name>
        <dbReference type="ChEBI" id="CHEBI:30413"/>
    </ligand>
    <ligandPart>
        <name>Fe</name>
        <dbReference type="ChEBI" id="CHEBI:18248"/>
    </ligandPart>
</feature>
<keyword evidence="4 6" id="KW-0479">Metal-binding</keyword>
<dbReference type="eggNOG" id="KOG0158">
    <property type="taxonomic scope" value="Eukaryota"/>
</dbReference>
<dbReference type="InterPro" id="IPR002401">
    <property type="entry name" value="Cyt_P450_E_grp-I"/>
</dbReference>
<dbReference type="InterPro" id="IPR050121">
    <property type="entry name" value="Cytochrome_P450_monoxygenase"/>
</dbReference>
<evidence type="ECO:0000256" key="6">
    <source>
        <dbReference type="PIRSR" id="PIRSR602401-1"/>
    </source>
</evidence>
<dbReference type="SUPFAM" id="SSF48264">
    <property type="entry name" value="Cytochrome P450"/>
    <property type="match status" value="1"/>
</dbReference>
<proteinExistence type="inferred from homology"/>
<dbReference type="GO" id="GO:0016705">
    <property type="term" value="F:oxidoreductase activity, acting on paired donors, with incorporation or reduction of molecular oxygen"/>
    <property type="evidence" value="ECO:0007669"/>
    <property type="project" value="InterPro"/>
</dbReference>
<gene>
    <name evidence="8" type="ORF">UCREL1_10115</name>
</gene>
<evidence type="ECO:0000256" key="3">
    <source>
        <dbReference type="ARBA" id="ARBA00022617"/>
    </source>
</evidence>
<evidence type="ECO:0000256" key="5">
    <source>
        <dbReference type="ARBA" id="ARBA00023004"/>
    </source>
</evidence>
<organism evidence="8 9">
    <name type="scientific">Eutypa lata (strain UCR-EL1)</name>
    <name type="common">Grapevine dieback disease fungus</name>
    <name type="synonym">Eutypa armeniacae</name>
    <dbReference type="NCBI Taxonomy" id="1287681"/>
    <lineage>
        <taxon>Eukaryota</taxon>
        <taxon>Fungi</taxon>
        <taxon>Dikarya</taxon>
        <taxon>Ascomycota</taxon>
        <taxon>Pezizomycotina</taxon>
        <taxon>Sordariomycetes</taxon>
        <taxon>Xylariomycetidae</taxon>
        <taxon>Xylariales</taxon>
        <taxon>Diatrypaceae</taxon>
        <taxon>Eutypa</taxon>
    </lineage>
</organism>
<keyword evidence="5 6" id="KW-0408">Iron</keyword>
<dbReference type="HOGENOM" id="CLU_001570_25_2_1"/>
<keyword evidence="7" id="KW-0503">Monooxygenase</keyword>
<dbReference type="InterPro" id="IPR036396">
    <property type="entry name" value="Cyt_P450_sf"/>
</dbReference>
<dbReference type="InterPro" id="IPR001128">
    <property type="entry name" value="Cyt_P450"/>
</dbReference>
<dbReference type="Pfam" id="PF00067">
    <property type="entry name" value="p450"/>
    <property type="match status" value="2"/>
</dbReference>
<dbReference type="PANTHER" id="PTHR24305">
    <property type="entry name" value="CYTOCHROME P450"/>
    <property type="match status" value="1"/>
</dbReference>
<dbReference type="OMA" id="GTTMRTD"/>
<dbReference type="PROSITE" id="PS00086">
    <property type="entry name" value="CYTOCHROME_P450"/>
    <property type="match status" value="1"/>
</dbReference>
<evidence type="ECO:0000256" key="1">
    <source>
        <dbReference type="ARBA" id="ARBA00001971"/>
    </source>
</evidence>
<dbReference type="PRINTS" id="PR00385">
    <property type="entry name" value="P450"/>
</dbReference>
<evidence type="ECO:0000256" key="4">
    <source>
        <dbReference type="ARBA" id="ARBA00022723"/>
    </source>
</evidence>
<evidence type="ECO:0000313" key="8">
    <source>
        <dbReference type="EMBL" id="EMR62937.1"/>
    </source>
</evidence>
<keyword evidence="9" id="KW-1185">Reference proteome</keyword>
<dbReference type="EMBL" id="KB707331">
    <property type="protein sequence ID" value="EMR62937.1"/>
    <property type="molecule type" value="Genomic_DNA"/>
</dbReference>
<accession>M7SFI1</accession>
<dbReference type="GO" id="GO:0004497">
    <property type="term" value="F:monooxygenase activity"/>
    <property type="evidence" value="ECO:0007669"/>
    <property type="project" value="UniProtKB-KW"/>
</dbReference>
<dbReference type="GO" id="GO:0020037">
    <property type="term" value="F:heme binding"/>
    <property type="evidence" value="ECO:0007669"/>
    <property type="project" value="InterPro"/>
</dbReference>
<evidence type="ECO:0000256" key="7">
    <source>
        <dbReference type="RuleBase" id="RU000461"/>
    </source>
</evidence>
<reference evidence="9" key="1">
    <citation type="journal article" date="2013" name="Genome Announc.">
        <title>Draft genome sequence of the grapevine dieback fungus Eutypa lata UCR-EL1.</title>
        <authorList>
            <person name="Blanco-Ulate B."/>
            <person name="Rolshausen P.E."/>
            <person name="Cantu D."/>
        </authorList>
    </citation>
    <scope>NUCLEOTIDE SEQUENCE [LARGE SCALE GENOMIC DNA]</scope>
    <source>
        <strain evidence="9">UCR-EL1</strain>
    </source>
</reference>
<dbReference type="Proteomes" id="UP000012174">
    <property type="component" value="Unassembled WGS sequence"/>
</dbReference>
<dbReference type="PANTHER" id="PTHR24305:SF166">
    <property type="entry name" value="CYTOCHROME P450 12A4, MITOCHONDRIAL-RELATED"/>
    <property type="match status" value="1"/>
</dbReference>
<evidence type="ECO:0000256" key="2">
    <source>
        <dbReference type="ARBA" id="ARBA00010617"/>
    </source>
</evidence>